<dbReference type="Proteomes" id="UP001589610">
    <property type="component" value="Unassembled WGS sequence"/>
</dbReference>
<dbReference type="RefSeq" id="WP_386156100.1">
    <property type="nucleotide sequence ID" value="NZ_JBHMBS010000004.1"/>
</dbReference>
<evidence type="ECO:0000313" key="3">
    <source>
        <dbReference type="Proteomes" id="UP001589610"/>
    </source>
</evidence>
<comment type="caution">
    <text evidence="2">The sequence shown here is derived from an EMBL/GenBank/DDBJ whole genome shotgun (WGS) entry which is preliminary data.</text>
</comment>
<accession>A0ABV5TCE9</accession>
<dbReference type="InterPro" id="IPR003594">
    <property type="entry name" value="HATPase_dom"/>
</dbReference>
<dbReference type="InterPro" id="IPR036890">
    <property type="entry name" value="HATPase_C_sf"/>
</dbReference>
<organism evidence="2 3">
    <name type="scientific">Streptosporangium vulgare</name>
    <dbReference type="NCBI Taxonomy" id="46190"/>
    <lineage>
        <taxon>Bacteria</taxon>
        <taxon>Bacillati</taxon>
        <taxon>Actinomycetota</taxon>
        <taxon>Actinomycetes</taxon>
        <taxon>Streptosporangiales</taxon>
        <taxon>Streptosporangiaceae</taxon>
        <taxon>Streptosporangium</taxon>
    </lineage>
</organism>
<name>A0ABV5TCE9_9ACTN</name>
<dbReference type="Gene3D" id="3.30.565.10">
    <property type="entry name" value="Histidine kinase-like ATPase, C-terminal domain"/>
    <property type="match status" value="1"/>
</dbReference>
<reference evidence="2 3" key="1">
    <citation type="submission" date="2024-09" db="EMBL/GenBank/DDBJ databases">
        <authorList>
            <person name="Sun Q."/>
            <person name="Mori K."/>
        </authorList>
    </citation>
    <scope>NUCLEOTIDE SEQUENCE [LARGE SCALE GENOMIC DNA]</scope>
    <source>
        <strain evidence="2 3">JCM 3028</strain>
    </source>
</reference>
<gene>
    <name evidence="2" type="ORF">ACFFRH_11395</name>
</gene>
<dbReference type="EMBL" id="JBHMBS010000004">
    <property type="protein sequence ID" value="MFB9676095.1"/>
    <property type="molecule type" value="Genomic_DNA"/>
</dbReference>
<keyword evidence="3" id="KW-1185">Reference proteome</keyword>
<dbReference type="GO" id="GO:0005524">
    <property type="term" value="F:ATP binding"/>
    <property type="evidence" value="ECO:0007669"/>
    <property type="project" value="UniProtKB-KW"/>
</dbReference>
<feature type="domain" description="Histidine kinase/HSP90-like ATPase" evidence="1">
    <location>
        <begin position="35"/>
        <end position="137"/>
    </location>
</feature>
<evidence type="ECO:0000259" key="1">
    <source>
        <dbReference type="Pfam" id="PF13581"/>
    </source>
</evidence>
<sequence>MAPQTLDGGFRPAGVGRLDDWHVMARVLLPGSVSRRARILLNEVLSRAGVDAEALGDAENAVAELAANAEEHACGPFELRVVFVDGSLAWCEVVDGDRDLGDIPAILDRLRSRGDEPGLDLWEEHGRGLLLVYLLSKGCCQAYPTRMCATGASGKAVVFALPWKADAHLPPHPWAAAFPDHRSST</sequence>
<evidence type="ECO:0000313" key="2">
    <source>
        <dbReference type="EMBL" id="MFB9676095.1"/>
    </source>
</evidence>
<dbReference type="Pfam" id="PF13581">
    <property type="entry name" value="HATPase_c_2"/>
    <property type="match status" value="1"/>
</dbReference>
<keyword evidence="2" id="KW-0067">ATP-binding</keyword>
<keyword evidence="2" id="KW-0547">Nucleotide-binding</keyword>
<proteinExistence type="predicted"/>
<protein>
    <submittedName>
        <fullName evidence="2">ATP-binding protein</fullName>
    </submittedName>
</protein>